<reference evidence="1" key="1">
    <citation type="submission" date="2020-05" db="EMBL/GenBank/DDBJ databases">
        <authorList>
            <person name="Chiriac C."/>
            <person name="Salcher M."/>
            <person name="Ghai R."/>
            <person name="Kavagutti S V."/>
        </authorList>
    </citation>
    <scope>NUCLEOTIDE SEQUENCE</scope>
</reference>
<organism evidence="1">
    <name type="scientific">freshwater metagenome</name>
    <dbReference type="NCBI Taxonomy" id="449393"/>
    <lineage>
        <taxon>unclassified sequences</taxon>
        <taxon>metagenomes</taxon>
        <taxon>ecological metagenomes</taxon>
    </lineage>
</organism>
<gene>
    <name evidence="1" type="ORF">UFOPK4354_01998</name>
</gene>
<protein>
    <submittedName>
        <fullName evidence="1">Unannotated protein</fullName>
    </submittedName>
</protein>
<proteinExistence type="predicted"/>
<sequence>MFSRSCQLCLEDLPWRHRHGLFGLAVNHVTQNQRCLIEPRRDPQRAQVGASAKVAVAALPVGVFKPCDDVHVYVYGHQIVAGFDPFPSCRAIRSGRTYHMVQEEPSRDTLAHQATMHIGKSNHHRIDLTVSYESIKGRQIYYSSSSHRFSSRRSAVREYSRSFGSGVCSSNSAIDEQGLASHKRGLIRGQKECPISNLDRFPEPTHRDVD</sequence>
<accession>A0A6J7UTV1</accession>
<dbReference type="EMBL" id="CAFBQW010000326">
    <property type="protein sequence ID" value="CAB5069339.1"/>
    <property type="molecule type" value="Genomic_DNA"/>
</dbReference>
<name>A0A6J7UTV1_9ZZZZ</name>
<evidence type="ECO:0000313" key="1">
    <source>
        <dbReference type="EMBL" id="CAB5069339.1"/>
    </source>
</evidence>
<dbReference type="AlphaFoldDB" id="A0A6J7UTV1"/>